<dbReference type="SUPFAM" id="SSF103473">
    <property type="entry name" value="MFS general substrate transporter"/>
    <property type="match status" value="1"/>
</dbReference>
<keyword evidence="7" id="KW-1185">Reference proteome</keyword>
<feature type="compositionally biased region" description="Basic and acidic residues" evidence="3">
    <location>
        <begin position="47"/>
        <end position="57"/>
    </location>
</feature>
<dbReference type="PANTHER" id="PTHR11360">
    <property type="entry name" value="MONOCARBOXYLATE TRANSPORTER"/>
    <property type="match status" value="1"/>
</dbReference>
<keyword evidence="4" id="KW-1133">Transmembrane helix</keyword>
<feature type="transmembrane region" description="Helical" evidence="4">
    <location>
        <begin position="238"/>
        <end position="260"/>
    </location>
</feature>
<evidence type="ECO:0000256" key="4">
    <source>
        <dbReference type="SAM" id="Phobius"/>
    </source>
</evidence>
<dbReference type="Proteomes" id="UP000245771">
    <property type="component" value="Unassembled WGS sequence"/>
</dbReference>
<feature type="transmembrane region" description="Helical" evidence="4">
    <location>
        <begin position="149"/>
        <end position="168"/>
    </location>
</feature>
<dbReference type="AlphaFoldDB" id="A0A316V1V3"/>
<dbReference type="OrthoDB" id="6509908at2759"/>
<feature type="transmembrane region" description="Helical" evidence="4">
    <location>
        <begin position="285"/>
        <end position="305"/>
    </location>
</feature>
<feature type="transmembrane region" description="Helical" evidence="4">
    <location>
        <begin position="79"/>
        <end position="100"/>
    </location>
</feature>
<dbReference type="Pfam" id="PF07690">
    <property type="entry name" value="MFS_1"/>
    <property type="match status" value="1"/>
</dbReference>
<name>A0A316V1V3_9BASI</name>
<feature type="domain" description="Major facilitator superfamily (MFS) profile" evidence="5">
    <location>
        <begin position="79"/>
        <end position="348"/>
    </location>
</feature>
<evidence type="ECO:0000313" key="7">
    <source>
        <dbReference type="Proteomes" id="UP000245771"/>
    </source>
</evidence>
<dbReference type="InParanoid" id="A0A316V1V3"/>
<keyword evidence="4" id="KW-0472">Membrane</keyword>
<sequence length="348" mass="37854">MQQSDQFDTVKGDDVEARAGSNEKQHQSDGLDTTDGLDATATNNSERQSKDATEQKDTTPPAPNPLMSPSAFPEGGKDAWLCVLGGCLAFTAGVGFINSFSVFQAYYRSKTLPGHSDDDIAWIGSIQLWGAFFFGLPAGKMSDKFGPKIPLAIGTFFIVFGTMMASISKSYYQFILSQGLCSCIGYGLCFTPALSVPSTWFLKKRGLAIGLVVSGTSVGGVIWPIAINRMLNFDGVSLGWTLRMVGFLQLALMVAATFLIKSRLPRNLLKDPPPITKFLTDRTTMIFVSGGIVMFFGLYVPYFYITPYGIRWGASPGAAFYYPAIMNGVSFFGRFIIGILADRKLGFF</sequence>
<evidence type="ECO:0000259" key="5">
    <source>
        <dbReference type="PROSITE" id="PS50850"/>
    </source>
</evidence>
<feature type="compositionally biased region" description="Basic and acidic residues" evidence="3">
    <location>
        <begin position="8"/>
        <end position="29"/>
    </location>
</feature>
<comment type="similarity">
    <text evidence="2">Belongs to the major facilitator superfamily. Monocarboxylate porter (TC 2.A.1.13) family.</text>
</comment>
<organism evidence="6 7">
    <name type="scientific">Meira miltonrushii</name>
    <dbReference type="NCBI Taxonomy" id="1280837"/>
    <lineage>
        <taxon>Eukaryota</taxon>
        <taxon>Fungi</taxon>
        <taxon>Dikarya</taxon>
        <taxon>Basidiomycota</taxon>
        <taxon>Ustilaginomycotina</taxon>
        <taxon>Exobasidiomycetes</taxon>
        <taxon>Exobasidiales</taxon>
        <taxon>Brachybasidiaceae</taxon>
        <taxon>Meira</taxon>
    </lineage>
</organism>
<feature type="transmembrane region" description="Helical" evidence="4">
    <location>
        <begin position="120"/>
        <end position="137"/>
    </location>
</feature>
<feature type="transmembrane region" description="Helical" evidence="4">
    <location>
        <begin position="320"/>
        <end position="341"/>
    </location>
</feature>
<dbReference type="Gene3D" id="1.20.1250.20">
    <property type="entry name" value="MFS general substrate transporter like domains"/>
    <property type="match status" value="1"/>
</dbReference>
<comment type="subcellular location">
    <subcellularLocation>
        <location evidence="1">Membrane</location>
        <topology evidence="1">Multi-pass membrane protein</topology>
    </subcellularLocation>
</comment>
<dbReference type="InterPro" id="IPR011701">
    <property type="entry name" value="MFS"/>
</dbReference>
<dbReference type="RefSeq" id="XP_025351831.1">
    <property type="nucleotide sequence ID" value="XM_025499655.1"/>
</dbReference>
<dbReference type="EMBL" id="KZ819607">
    <property type="protein sequence ID" value="PWN31529.1"/>
    <property type="molecule type" value="Genomic_DNA"/>
</dbReference>
<evidence type="ECO:0000256" key="2">
    <source>
        <dbReference type="ARBA" id="ARBA00006727"/>
    </source>
</evidence>
<keyword evidence="4" id="KW-0812">Transmembrane</keyword>
<dbReference type="GeneID" id="37021436"/>
<evidence type="ECO:0000256" key="3">
    <source>
        <dbReference type="SAM" id="MobiDB-lite"/>
    </source>
</evidence>
<dbReference type="InterPro" id="IPR050327">
    <property type="entry name" value="Proton-linked_MCT"/>
</dbReference>
<dbReference type="PANTHER" id="PTHR11360:SF177">
    <property type="entry name" value="RIBOFLAVIN TRANSPORTER MCH5"/>
    <property type="match status" value="1"/>
</dbReference>
<feature type="transmembrane region" description="Helical" evidence="4">
    <location>
        <begin position="206"/>
        <end position="226"/>
    </location>
</feature>
<gene>
    <name evidence="6" type="ORF">FA14DRAFT_162538</name>
</gene>
<reference evidence="6 7" key="1">
    <citation type="journal article" date="2018" name="Mol. Biol. Evol.">
        <title>Broad Genomic Sampling Reveals a Smut Pathogenic Ancestry of the Fungal Clade Ustilaginomycotina.</title>
        <authorList>
            <person name="Kijpornyongpan T."/>
            <person name="Mondo S.J."/>
            <person name="Barry K."/>
            <person name="Sandor L."/>
            <person name="Lee J."/>
            <person name="Lipzen A."/>
            <person name="Pangilinan J."/>
            <person name="LaButti K."/>
            <person name="Hainaut M."/>
            <person name="Henrissat B."/>
            <person name="Grigoriev I.V."/>
            <person name="Spatafora J.W."/>
            <person name="Aime M.C."/>
        </authorList>
    </citation>
    <scope>NUCLEOTIDE SEQUENCE [LARGE SCALE GENOMIC DNA]</scope>
    <source>
        <strain evidence="6 7">MCA 3882</strain>
    </source>
</reference>
<dbReference type="InterPro" id="IPR036259">
    <property type="entry name" value="MFS_trans_sf"/>
</dbReference>
<feature type="compositionally biased region" description="Low complexity" evidence="3">
    <location>
        <begin position="30"/>
        <end position="42"/>
    </location>
</feature>
<feature type="region of interest" description="Disordered" evidence="3">
    <location>
        <begin position="1"/>
        <end position="70"/>
    </location>
</feature>
<proteinExistence type="inferred from homology"/>
<dbReference type="GO" id="GO:0016020">
    <property type="term" value="C:membrane"/>
    <property type="evidence" value="ECO:0007669"/>
    <property type="project" value="UniProtKB-SubCell"/>
</dbReference>
<dbReference type="GO" id="GO:0022857">
    <property type="term" value="F:transmembrane transporter activity"/>
    <property type="evidence" value="ECO:0007669"/>
    <property type="project" value="InterPro"/>
</dbReference>
<evidence type="ECO:0000313" key="6">
    <source>
        <dbReference type="EMBL" id="PWN31529.1"/>
    </source>
</evidence>
<protein>
    <submittedName>
        <fullName evidence="6">MFS general substrate transporter</fullName>
    </submittedName>
</protein>
<accession>A0A316V1V3</accession>
<dbReference type="InterPro" id="IPR020846">
    <property type="entry name" value="MFS_dom"/>
</dbReference>
<dbReference type="PROSITE" id="PS50850">
    <property type="entry name" value="MFS"/>
    <property type="match status" value="1"/>
</dbReference>
<evidence type="ECO:0000256" key="1">
    <source>
        <dbReference type="ARBA" id="ARBA00004141"/>
    </source>
</evidence>
<feature type="transmembrane region" description="Helical" evidence="4">
    <location>
        <begin position="174"/>
        <end position="194"/>
    </location>
</feature>
<feature type="non-terminal residue" evidence="6">
    <location>
        <position position="348"/>
    </location>
</feature>